<evidence type="ECO:0000313" key="3">
    <source>
        <dbReference type="EMBL" id="KAG7347132.1"/>
    </source>
</evidence>
<feature type="signal peptide" evidence="2">
    <location>
        <begin position="1"/>
        <end position="25"/>
    </location>
</feature>
<feature type="chain" id="PRO_5039898462" evidence="2">
    <location>
        <begin position="26"/>
        <end position="315"/>
    </location>
</feature>
<feature type="coiled-coil region" evidence="1">
    <location>
        <begin position="60"/>
        <end position="87"/>
    </location>
</feature>
<reference evidence="3" key="2">
    <citation type="submission" date="2021-04" db="EMBL/GenBank/DDBJ databases">
        <authorList>
            <person name="Podell S."/>
        </authorList>
    </citation>
    <scope>NUCLEOTIDE SEQUENCE</scope>
    <source>
        <strain evidence="3">Hildebrandi</strain>
    </source>
</reference>
<keyword evidence="2" id="KW-0732">Signal</keyword>
<evidence type="ECO:0000256" key="1">
    <source>
        <dbReference type="SAM" id="Coils"/>
    </source>
</evidence>
<dbReference type="Proteomes" id="UP000693970">
    <property type="component" value="Unassembled WGS sequence"/>
</dbReference>
<keyword evidence="4" id="KW-1185">Reference proteome</keyword>
<evidence type="ECO:0000256" key="2">
    <source>
        <dbReference type="SAM" id="SignalP"/>
    </source>
</evidence>
<evidence type="ECO:0000313" key="4">
    <source>
        <dbReference type="Proteomes" id="UP000693970"/>
    </source>
</evidence>
<comment type="caution">
    <text evidence="3">The sequence shown here is derived from an EMBL/GenBank/DDBJ whole genome shotgun (WGS) entry which is preliminary data.</text>
</comment>
<dbReference type="EMBL" id="JAGRRH010000021">
    <property type="protein sequence ID" value="KAG7347132.1"/>
    <property type="molecule type" value="Genomic_DNA"/>
</dbReference>
<protein>
    <submittedName>
        <fullName evidence="3">Uncharacterized protein</fullName>
    </submittedName>
</protein>
<accession>A0A9K3KNN2</accession>
<reference evidence="3" key="1">
    <citation type="journal article" date="2021" name="Sci. Rep.">
        <title>Diploid genomic architecture of Nitzschia inconspicua, an elite biomass production diatom.</title>
        <authorList>
            <person name="Oliver A."/>
            <person name="Podell S."/>
            <person name="Pinowska A."/>
            <person name="Traller J.C."/>
            <person name="Smith S.R."/>
            <person name="McClure R."/>
            <person name="Beliaev A."/>
            <person name="Bohutskyi P."/>
            <person name="Hill E.A."/>
            <person name="Rabines A."/>
            <person name="Zheng H."/>
            <person name="Allen L.Z."/>
            <person name="Kuo A."/>
            <person name="Grigoriev I.V."/>
            <person name="Allen A.E."/>
            <person name="Hazlebeck D."/>
            <person name="Allen E.E."/>
        </authorList>
    </citation>
    <scope>NUCLEOTIDE SEQUENCE</scope>
    <source>
        <strain evidence="3">Hildebrandi</strain>
    </source>
</reference>
<name>A0A9K3KNN2_9STRA</name>
<gene>
    <name evidence="3" type="ORF">IV203_006201</name>
</gene>
<keyword evidence="1" id="KW-0175">Coiled coil</keyword>
<dbReference type="OrthoDB" id="45740at2759"/>
<sequence>MPFHPIWFIVISATAYSISLPCSDAFTPHPQTLQESKRAVILVHQSQLKSSDELAAGAESSSLREQAKGLKARAERLRQEIIDQQQIARQTPPSTTFDEDLQVSNAVRSTTHTAVNSMPLPWSLESNEEDEGEKYRLYVDIGREEGTWMDARWGASGKRIPFTLDVKLLSNQLADAETAAKMVKDNNMGKSSKVYDLKTAPFARLRDGFDRMQCYGGAYRIDLGNNGQYTIRMMVKVEGTKADQNYMYGDVSIPKGYLYFSLPCFGGRINQLSSKEGPVTVRQVGWHTGWRRDESRIVGFFQTKPIAIARRKDSY</sequence>
<proteinExistence type="predicted"/>
<dbReference type="AlphaFoldDB" id="A0A9K3KNN2"/>
<organism evidence="3 4">
    <name type="scientific">Nitzschia inconspicua</name>
    <dbReference type="NCBI Taxonomy" id="303405"/>
    <lineage>
        <taxon>Eukaryota</taxon>
        <taxon>Sar</taxon>
        <taxon>Stramenopiles</taxon>
        <taxon>Ochrophyta</taxon>
        <taxon>Bacillariophyta</taxon>
        <taxon>Bacillariophyceae</taxon>
        <taxon>Bacillariophycidae</taxon>
        <taxon>Bacillariales</taxon>
        <taxon>Bacillariaceae</taxon>
        <taxon>Nitzschia</taxon>
    </lineage>
</organism>